<evidence type="ECO:0000313" key="1">
    <source>
        <dbReference type="EMBL" id="AKV07236.1"/>
    </source>
</evidence>
<gene>
    <name evidence="1" type="ORF">B723_12770</name>
</gene>
<organism evidence="1 2">
    <name type="scientific">Pseudomonas fluorescens NCIMB 11764</name>
    <dbReference type="NCBI Taxonomy" id="1221522"/>
    <lineage>
        <taxon>Bacteria</taxon>
        <taxon>Pseudomonadati</taxon>
        <taxon>Pseudomonadota</taxon>
        <taxon>Gammaproteobacteria</taxon>
        <taxon>Pseudomonadales</taxon>
        <taxon>Pseudomonadaceae</taxon>
        <taxon>Pseudomonas</taxon>
    </lineage>
</organism>
<reference evidence="1 2" key="1">
    <citation type="journal article" date="2012" name="J. Bacteriol.">
        <title>Draft genome sequence of the cyanide-utilizing bacterium Pseudomonas fluorescens strain NCIMB 11764.</title>
        <authorList>
            <person name="Vilo C.A."/>
            <person name="Benedik M.J."/>
            <person name="Kunz D.A."/>
            <person name="Dong Q."/>
        </authorList>
    </citation>
    <scope>NUCLEOTIDE SEQUENCE [LARGE SCALE GENOMIC DNA]</scope>
    <source>
        <strain evidence="1 2">NCIMB 11764</strain>
    </source>
</reference>
<protein>
    <submittedName>
        <fullName evidence="1">Uncharacterized protein</fullName>
    </submittedName>
</protein>
<evidence type="ECO:0000313" key="2">
    <source>
        <dbReference type="Proteomes" id="UP000017175"/>
    </source>
</evidence>
<name>A0A0K1QNB2_PSEFL</name>
<dbReference type="EMBL" id="CP010945">
    <property type="protein sequence ID" value="AKV07236.1"/>
    <property type="molecule type" value="Genomic_DNA"/>
</dbReference>
<sequence>MVLAPRCLYKRSTALLPFPLALLFATLQTLIGTDMLVRRVSASIFGITSPDPALPPFALALIEHVATFGPGFLNSHPQARPR</sequence>
<accession>A0A0K1QNB2</accession>
<proteinExistence type="predicted"/>
<dbReference type="AlphaFoldDB" id="A0A0K1QNB2"/>
<dbReference type="Proteomes" id="UP000017175">
    <property type="component" value="Chromosome"/>
</dbReference>